<dbReference type="EMBL" id="MLCA01000009">
    <property type="protein sequence ID" value="MEE7492231.1"/>
    <property type="molecule type" value="Genomic_DNA"/>
</dbReference>
<proteinExistence type="predicted"/>
<sequence>MDRLRAFGRWIAATRFMRWARRYDWRVWTIVLALAISVVVTAAIYWRYGIPSPDTHWGSVFASWVGGVALFLVVGVASAITSAARPEMESFDTRARILFRKQSGRHIDYIVGRVHQVLEHYADTTHRRVVVSEYHEGERKFLVSVETAVSVRSYIDDVPSSYASSIRIKEVTAAPPGRANRLVYLRADDRSLGAGTEIVDLVDKPFETTIQAGCPCIVKNKWERGSPPIRSRAGSGRPGIRRRCFSKSRTTFTMAARSSSDSTMVTTSLMN</sequence>
<feature type="transmembrane region" description="Helical" evidence="1">
    <location>
        <begin position="60"/>
        <end position="84"/>
    </location>
</feature>
<reference evidence="2 3" key="1">
    <citation type="journal article" date="2012" name="Genet. Mol. Biol.">
        <title>Analysis of 16S rRNA and mxaF genes revealing insights into Methylobacterium niche-specific plant association.</title>
        <authorList>
            <person name="Dourado M.N."/>
            <person name="Andreote F.D."/>
            <person name="Dini-Andreote F."/>
            <person name="Conti R."/>
            <person name="Araujo J.M."/>
            <person name="Araujo W.L."/>
        </authorList>
    </citation>
    <scope>NUCLEOTIDE SEQUENCE [LARGE SCALE GENOMIC DNA]</scope>
    <source>
        <strain evidence="2 3">TC3-10</strain>
    </source>
</reference>
<organism evidence="2 3">
    <name type="scientific">Methylobacterium oryzae</name>
    <dbReference type="NCBI Taxonomy" id="334852"/>
    <lineage>
        <taxon>Bacteria</taxon>
        <taxon>Pseudomonadati</taxon>
        <taxon>Pseudomonadota</taxon>
        <taxon>Alphaproteobacteria</taxon>
        <taxon>Hyphomicrobiales</taxon>
        <taxon>Methylobacteriaceae</taxon>
        <taxon>Methylobacterium</taxon>
    </lineage>
</organism>
<evidence type="ECO:0000313" key="2">
    <source>
        <dbReference type="EMBL" id="MEE7492231.1"/>
    </source>
</evidence>
<evidence type="ECO:0000313" key="3">
    <source>
        <dbReference type="Proteomes" id="UP001355206"/>
    </source>
</evidence>
<keyword evidence="1" id="KW-0812">Transmembrane</keyword>
<keyword evidence="3" id="KW-1185">Reference proteome</keyword>
<gene>
    <name evidence="2" type="ORF">MOTC310_17815</name>
</gene>
<feature type="transmembrane region" description="Helical" evidence="1">
    <location>
        <begin position="25"/>
        <end position="48"/>
    </location>
</feature>
<keyword evidence="1" id="KW-0472">Membrane</keyword>
<name>A0ABU7TRA0_9HYPH</name>
<evidence type="ECO:0000256" key="1">
    <source>
        <dbReference type="SAM" id="Phobius"/>
    </source>
</evidence>
<keyword evidence="1" id="KW-1133">Transmembrane helix</keyword>
<dbReference type="Proteomes" id="UP001355206">
    <property type="component" value="Unassembled WGS sequence"/>
</dbReference>
<comment type="caution">
    <text evidence="2">The sequence shown here is derived from an EMBL/GenBank/DDBJ whole genome shotgun (WGS) entry which is preliminary data.</text>
</comment>
<protein>
    <submittedName>
        <fullName evidence="2">Uncharacterized protein</fullName>
    </submittedName>
</protein>
<dbReference type="RefSeq" id="WP_331302768.1">
    <property type="nucleotide sequence ID" value="NZ_MLCA01000009.1"/>
</dbReference>
<accession>A0ABU7TRA0</accession>